<dbReference type="EMBL" id="BMAT01005879">
    <property type="protein sequence ID" value="GFS01378.1"/>
    <property type="molecule type" value="Genomic_DNA"/>
</dbReference>
<organism evidence="1 2">
    <name type="scientific">Elysia marginata</name>
    <dbReference type="NCBI Taxonomy" id="1093978"/>
    <lineage>
        <taxon>Eukaryota</taxon>
        <taxon>Metazoa</taxon>
        <taxon>Spiralia</taxon>
        <taxon>Lophotrochozoa</taxon>
        <taxon>Mollusca</taxon>
        <taxon>Gastropoda</taxon>
        <taxon>Heterobranchia</taxon>
        <taxon>Euthyneura</taxon>
        <taxon>Panpulmonata</taxon>
        <taxon>Sacoglossa</taxon>
        <taxon>Placobranchoidea</taxon>
        <taxon>Plakobranchidae</taxon>
        <taxon>Elysia</taxon>
    </lineage>
</organism>
<accession>A0AAV4HTC2</accession>
<evidence type="ECO:0000313" key="1">
    <source>
        <dbReference type="EMBL" id="GFS01378.1"/>
    </source>
</evidence>
<reference evidence="1 2" key="1">
    <citation type="journal article" date="2021" name="Elife">
        <title>Chloroplast acquisition without the gene transfer in kleptoplastic sea slugs, Plakobranchus ocellatus.</title>
        <authorList>
            <person name="Maeda T."/>
            <person name="Takahashi S."/>
            <person name="Yoshida T."/>
            <person name="Shimamura S."/>
            <person name="Takaki Y."/>
            <person name="Nagai Y."/>
            <person name="Toyoda A."/>
            <person name="Suzuki Y."/>
            <person name="Arimoto A."/>
            <person name="Ishii H."/>
            <person name="Satoh N."/>
            <person name="Nishiyama T."/>
            <person name="Hasebe M."/>
            <person name="Maruyama T."/>
            <person name="Minagawa J."/>
            <person name="Obokata J."/>
            <person name="Shigenobu S."/>
        </authorList>
    </citation>
    <scope>NUCLEOTIDE SEQUENCE [LARGE SCALE GENOMIC DNA]</scope>
</reference>
<dbReference type="Proteomes" id="UP000762676">
    <property type="component" value="Unassembled WGS sequence"/>
</dbReference>
<name>A0AAV4HTC2_9GAST</name>
<comment type="caution">
    <text evidence="1">The sequence shown here is derived from an EMBL/GenBank/DDBJ whole genome shotgun (WGS) entry which is preliminary data.</text>
</comment>
<sequence>MSENKTSHCPPKQVVTACSDTLGKPCCTNDENHRSFVELSEQWKNYYNVQSVYPSLRPTKPVIFLLLTRNYTQVNCQPDDVWAARSGGGHTNRIVRGSLTMEDSTSVCSKVTPASHRSP</sequence>
<dbReference type="AlphaFoldDB" id="A0AAV4HTC2"/>
<proteinExistence type="predicted"/>
<keyword evidence="2" id="KW-1185">Reference proteome</keyword>
<gene>
    <name evidence="1" type="ORF">ElyMa_002837200</name>
</gene>
<protein>
    <submittedName>
        <fullName evidence="1">Uncharacterized protein</fullName>
    </submittedName>
</protein>
<evidence type="ECO:0000313" key="2">
    <source>
        <dbReference type="Proteomes" id="UP000762676"/>
    </source>
</evidence>